<dbReference type="InterPro" id="IPR036890">
    <property type="entry name" value="HATPase_C_sf"/>
</dbReference>
<evidence type="ECO:0000313" key="14">
    <source>
        <dbReference type="Proteomes" id="UP000234849"/>
    </source>
</evidence>
<keyword evidence="11 12" id="KW-0472">Membrane</keyword>
<dbReference type="InterPro" id="IPR003594">
    <property type="entry name" value="HATPase_dom"/>
</dbReference>
<dbReference type="AlphaFoldDB" id="A0A2N5NIQ2"/>
<comment type="catalytic activity">
    <reaction evidence="1">
        <text>ATP + protein L-histidine = ADP + protein N-phospho-L-histidine.</text>
        <dbReference type="EC" id="2.7.13.3"/>
    </reaction>
</comment>
<keyword evidence="7 12" id="KW-0812">Transmembrane</keyword>
<sequence length="602" mass="68064">MMKKREMTIFGRFKSIRDAMMLSFSVLVVVAVLIFLLIAMNFTKKTIYENSRTSTSQLISQVNYDIDSYIDYMENISWVAASGSDLSRYLFNQEQTPEEKEAAKERILTQFTTILESRSDIYNVAAVADNGEALINSGADRLNKYVDVRQQSWYQAAIHSPTGIAVSSSHVQNAIAGSYHWVITLSRAIVNEQTGEREGVFFVDLNYSAISSLCSNTSIGSKGYIFILDEKGSMIYHPQQQLIYGGLKEERIEDILASKGDFLETEEGEDSKLYTMSKSEKTGWTVVGASYVTELMKNNRQAQMLYLLAAAGILIGVILISSFISSEITKPLRRLRDSMSLVEKGDFEQASVEITAENEIGSLSKSFNAMTQKIHALMEQNIYEQKQKRKSEMKALQAQINPHFLYNTLDSIIWMSEAGENDQVVLMTSALAKLLRQSISNDREQITVAEEIDYVRSYLTIQKMRYKDKLEYTIDVEERILDVWIIKFVLQPLVENAIYHGLKYKETKGNLDIRGYRRGNRVCLVVADDGAGMEESELEHILEKKEKKTKSNGVGVYNVQKRLQLYYGAEYGISYISRKGEGTVATVTIPLDGGKSNEETGR</sequence>
<accession>A0A2N5NIQ2</accession>
<dbReference type="Pfam" id="PF02518">
    <property type="entry name" value="HATPase_c"/>
    <property type="match status" value="1"/>
</dbReference>
<dbReference type="InterPro" id="IPR003660">
    <property type="entry name" value="HAMP_dom"/>
</dbReference>
<dbReference type="GO" id="GO:0000155">
    <property type="term" value="F:phosphorelay sensor kinase activity"/>
    <property type="evidence" value="ECO:0007669"/>
    <property type="project" value="InterPro"/>
</dbReference>
<evidence type="ECO:0000256" key="6">
    <source>
        <dbReference type="ARBA" id="ARBA00022679"/>
    </source>
</evidence>
<dbReference type="PROSITE" id="PS50885">
    <property type="entry name" value="HAMP"/>
    <property type="match status" value="1"/>
</dbReference>
<dbReference type="Pfam" id="PF02743">
    <property type="entry name" value="dCache_1"/>
    <property type="match status" value="1"/>
</dbReference>
<evidence type="ECO:0000256" key="3">
    <source>
        <dbReference type="ARBA" id="ARBA00012438"/>
    </source>
</evidence>
<keyword evidence="9 12" id="KW-1133">Transmembrane helix</keyword>
<dbReference type="InterPro" id="IPR010559">
    <property type="entry name" value="Sig_transdc_His_kin_internal"/>
</dbReference>
<evidence type="ECO:0000256" key="4">
    <source>
        <dbReference type="ARBA" id="ARBA00022475"/>
    </source>
</evidence>
<evidence type="ECO:0000313" key="13">
    <source>
        <dbReference type="EMBL" id="PLT55590.1"/>
    </source>
</evidence>
<dbReference type="PROSITE" id="PS50109">
    <property type="entry name" value="HIS_KIN"/>
    <property type="match status" value="1"/>
</dbReference>
<dbReference type="Gene3D" id="6.10.340.10">
    <property type="match status" value="1"/>
</dbReference>
<dbReference type="Gene3D" id="3.30.565.10">
    <property type="entry name" value="Histidine kinase-like ATPase, C-terminal domain"/>
    <property type="match status" value="1"/>
</dbReference>
<keyword evidence="10" id="KW-0902">Two-component regulatory system</keyword>
<evidence type="ECO:0000256" key="5">
    <source>
        <dbReference type="ARBA" id="ARBA00022553"/>
    </source>
</evidence>
<evidence type="ECO:0000256" key="2">
    <source>
        <dbReference type="ARBA" id="ARBA00004651"/>
    </source>
</evidence>
<evidence type="ECO:0000256" key="9">
    <source>
        <dbReference type="ARBA" id="ARBA00022989"/>
    </source>
</evidence>
<dbReference type="PANTHER" id="PTHR34220:SF7">
    <property type="entry name" value="SENSOR HISTIDINE KINASE YPDA"/>
    <property type="match status" value="1"/>
</dbReference>
<keyword evidence="6" id="KW-0808">Transferase</keyword>
<dbReference type="Pfam" id="PF00672">
    <property type="entry name" value="HAMP"/>
    <property type="match status" value="1"/>
</dbReference>
<dbReference type="PANTHER" id="PTHR34220">
    <property type="entry name" value="SENSOR HISTIDINE KINASE YPDA"/>
    <property type="match status" value="1"/>
</dbReference>
<evidence type="ECO:0000256" key="10">
    <source>
        <dbReference type="ARBA" id="ARBA00023012"/>
    </source>
</evidence>
<protein>
    <recommendedName>
        <fullName evidence="3">histidine kinase</fullName>
        <ecNumber evidence="3">2.7.13.3</ecNumber>
    </recommendedName>
</protein>
<evidence type="ECO:0000256" key="1">
    <source>
        <dbReference type="ARBA" id="ARBA00000085"/>
    </source>
</evidence>
<proteinExistence type="predicted"/>
<evidence type="ECO:0000256" key="11">
    <source>
        <dbReference type="ARBA" id="ARBA00023136"/>
    </source>
</evidence>
<name>A0A2N5NIQ2_MEDGN</name>
<evidence type="ECO:0000256" key="8">
    <source>
        <dbReference type="ARBA" id="ARBA00022777"/>
    </source>
</evidence>
<dbReference type="CDD" id="cd12912">
    <property type="entry name" value="PDC2_MCP_like"/>
    <property type="match status" value="1"/>
</dbReference>
<keyword evidence="5" id="KW-0597">Phosphoprotein</keyword>
<reference evidence="13 14" key="1">
    <citation type="journal article" date="2017" name="Genome Med.">
        <title>A novel Ruminococcus gnavus clade enriched in inflammatory bowel disease patients.</title>
        <authorList>
            <person name="Hall A.B."/>
            <person name="Yassour M."/>
            <person name="Sauk J."/>
            <person name="Garner A."/>
            <person name="Jiang X."/>
            <person name="Arthur T."/>
            <person name="Lagoudas G.K."/>
            <person name="Vatanen T."/>
            <person name="Fornelos N."/>
            <person name="Wilson R."/>
            <person name="Bertha M."/>
            <person name="Cohen M."/>
            <person name="Garber J."/>
            <person name="Khalili H."/>
            <person name="Gevers D."/>
            <person name="Ananthakrishnan A.N."/>
            <person name="Kugathasan S."/>
            <person name="Lander E.S."/>
            <person name="Blainey P."/>
            <person name="Vlamakis H."/>
            <person name="Xavier R.J."/>
            <person name="Huttenhower C."/>
        </authorList>
    </citation>
    <scope>NUCLEOTIDE SEQUENCE [LARGE SCALE GENOMIC DNA]</scope>
    <source>
        <strain evidence="13 14">RJX1118</strain>
    </source>
</reference>
<gene>
    <name evidence="13" type="ORF">CDL18_07655</name>
</gene>
<keyword evidence="8 13" id="KW-0418">Kinase</keyword>
<dbReference type="CDD" id="cd06225">
    <property type="entry name" value="HAMP"/>
    <property type="match status" value="1"/>
</dbReference>
<dbReference type="SUPFAM" id="SSF55874">
    <property type="entry name" value="ATPase domain of HSP90 chaperone/DNA topoisomerase II/histidine kinase"/>
    <property type="match status" value="1"/>
</dbReference>
<dbReference type="Gene3D" id="3.30.450.20">
    <property type="entry name" value="PAS domain"/>
    <property type="match status" value="2"/>
</dbReference>
<evidence type="ECO:0000256" key="12">
    <source>
        <dbReference type="SAM" id="Phobius"/>
    </source>
</evidence>
<dbReference type="Proteomes" id="UP000234849">
    <property type="component" value="Unassembled WGS sequence"/>
</dbReference>
<dbReference type="InterPro" id="IPR033479">
    <property type="entry name" value="dCache_1"/>
</dbReference>
<dbReference type="Pfam" id="PF06580">
    <property type="entry name" value="His_kinase"/>
    <property type="match status" value="1"/>
</dbReference>
<dbReference type="InterPro" id="IPR004358">
    <property type="entry name" value="Sig_transdc_His_kin-like_C"/>
</dbReference>
<keyword evidence="4" id="KW-1003">Cell membrane</keyword>
<organism evidence="13 14">
    <name type="scientific">Mediterraneibacter gnavus</name>
    <name type="common">Ruminococcus gnavus</name>
    <dbReference type="NCBI Taxonomy" id="33038"/>
    <lineage>
        <taxon>Bacteria</taxon>
        <taxon>Bacillati</taxon>
        <taxon>Bacillota</taxon>
        <taxon>Clostridia</taxon>
        <taxon>Lachnospirales</taxon>
        <taxon>Lachnospiraceae</taxon>
        <taxon>Mediterraneibacter</taxon>
    </lineage>
</organism>
<dbReference type="GO" id="GO:0005886">
    <property type="term" value="C:plasma membrane"/>
    <property type="evidence" value="ECO:0007669"/>
    <property type="project" value="UniProtKB-SubCell"/>
</dbReference>
<dbReference type="SMART" id="SM00304">
    <property type="entry name" value="HAMP"/>
    <property type="match status" value="1"/>
</dbReference>
<comment type="caution">
    <text evidence="13">The sequence shown here is derived from an EMBL/GenBank/DDBJ whole genome shotgun (WGS) entry which is preliminary data.</text>
</comment>
<dbReference type="SUPFAM" id="SSF158472">
    <property type="entry name" value="HAMP domain-like"/>
    <property type="match status" value="1"/>
</dbReference>
<dbReference type="InterPro" id="IPR005467">
    <property type="entry name" value="His_kinase_dom"/>
</dbReference>
<comment type="subcellular location">
    <subcellularLocation>
        <location evidence="2">Cell membrane</location>
        <topology evidence="2">Multi-pass membrane protein</topology>
    </subcellularLocation>
</comment>
<feature type="transmembrane region" description="Helical" evidence="12">
    <location>
        <begin position="21"/>
        <end position="42"/>
    </location>
</feature>
<dbReference type="EC" id="2.7.13.3" evidence="3"/>
<dbReference type="EMBL" id="NIHM01000008">
    <property type="protein sequence ID" value="PLT55590.1"/>
    <property type="molecule type" value="Genomic_DNA"/>
</dbReference>
<evidence type="ECO:0000256" key="7">
    <source>
        <dbReference type="ARBA" id="ARBA00022692"/>
    </source>
</evidence>
<dbReference type="SMART" id="SM00387">
    <property type="entry name" value="HATPase_c"/>
    <property type="match status" value="1"/>
</dbReference>
<dbReference type="InterPro" id="IPR050640">
    <property type="entry name" value="Bact_2-comp_sensor_kinase"/>
</dbReference>
<dbReference type="PRINTS" id="PR00344">
    <property type="entry name" value="BCTRLSENSOR"/>
</dbReference>
<feature type="transmembrane region" description="Helical" evidence="12">
    <location>
        <begin position="304"/>
        <end position="324"/>
    </location>
</feature>